<feature type="compositionally biased region" description="Polar residues" evidence="1">
    <location>
        <begin position="133"/>
        <end position="160"/>
    </location>
</feature>
<dbReference type="InterPro" id="IPR019416">
    <property type="entry name" value="NCBP3"/>
</dbReference>
<dbReference type="RefSeq" id="XP_033382124.1">
    <property type="nucleotide sequence ID" value="XM_033534024.1"/>
</dbReference>
<feature type="compositionally biased region" description="Low complexity" evidence="1">
    <location>
        <begin position="375"/>
        <end position="386"/>
    </location>
</feature>
<dbReference type="GeneID" id="54291421"/>
<sequence length="480" mass="54341">MATMDTDMTDADYDIQIDTEPIEVVQAPETTLTVEQARPNGGDGGDSEMPAAYFESLETHAPIPELLNIQGGSQFGPNAPIDYALEHCPERRPRNVRWINDNSVNLEYDNAQDAADALLALTHPDVEGAASLDPQTSRKAQIYSGNPDSYLTIRQANTGDQKQRNAAKHSEYYKQHPQARDRQRPRRYDREEPEPEVFLDYGDEGVDKSKKASTFTESMYDDAPAPRRRDNDQNRRRQPRDVDTYRPGSRSPRESRFGRLRGRSASPVSGEDGRYGFAEESSSSRRYRSRDRETTRRRSRSRSQERYFKRRHSNHESARWERDQNITLDGSGRWAKNSSTHQKADMGNHRRSDAMDETNKGSLLSRMTKDGKPVSESSESRSLASRMTRDEPSSGHGRLANRITRDGPESNYGRLKDDYSAPREDSFQEPTVSRRDLASRITWTRDRGGHDEDDEEIGYNIRGAAPQSGGFSIRGAAGGN</sequence>
<feature type="compositionally biased region" description="Acidic residues" evidence="1">
    <location>
        <begin position="191"/>
        <end position="204"/>
    </location>
</feature>
<accession>A0A6A5XKJ4</accession>
<name>A0A6A5XKJ4_9PLEO</name>
<dbReference type="Pfam" id="PF10309">
    <property type="entry name" value="NCBP3"/>
    <property type="match status" value="1"/>
</dbReference>
<feature type="compositionally biased region" description="Basic and acidic residues" evidence="1">
    <location>
        <begin position="168"/>
        <end position="190"/>
    </location>
</feature>
<evidence type="ECO:0000313" key="3">
    <source>
        <dbReference type="Proteomes" id="UP000799778"/>
    </source>
</evidence>
<protein>
    <submittedName>
        <fullName evidence="2">Uncharacterized protein</fullName>
    </submittedName>
</protein>
<dbReference type="OrthoDB" id="422106at2759"/>
<keyword evidence="3" id="KW-1185">Reference proteome</keyword>
<evidence type="ECO:0000313" key="2">
    <source>
        <dbReference type="EMBL" id="KAF2013785.1"/>
    </source>
</evidence>
<feature type="compositionally biased region" description="Basic and acidic residues" evidence="1">
    <location>
        <begin position="224"/>
        <end position="244"/>
    </location>
</feature>
<reference evidence="2" key="1">
    <citation type="journal article" date="2020" name="Stud. Mycol.">
        <title>101 Dothideomycetes genomes: a test case for predicting lifestyles and emergence of pathogens.</title>
        <authorList>
            <person name="Haridas S."/>
            <person name="Albert R."/>
            <person name="Binder M."/>
            <person name="Bloem J."/>
            <person name="Labutti K."/>
            <person name="Salamov A."/>
            <person name="Andreopoulos B."/>
            <person name="Baker S."/>
            <person name="Barry K."/>
            <person name="Bills G."/>
            <person name="Bluhm B."/>
            <person name="Cannon C."/>
            <person name="Castanera R."/>
            <person name="Culley D."/>
            <person name="Daum C."/>
            <person name="Ezra D."/>
            <person name="Gonzalez J."/>
            <person name="Henrissat B."/>
            <person name="Kuo A."/>
            <person name="Liang C."/>
            <person name="Lipzen A."/>
            <person name="Lutzoni F."/>
            <person name="Magnuson J."/>
            <person name="Mondo S."/>
            <person name="Nolan M."/>
            <person name="Ohm R."/>
            <person name="Pangilinan J."/>
            <person name="Park H.-J."/>
            <person name="Ramirez L."/>
            <person name="Alfaro M."/>
            <person name="Sun H."/>
            <person name="Tritt A."/>
            <person name="Yoshinaga Y."/>
            <person name="Zwiers L.-H."/>
            <person name="Turgeon B."/>
            <person name="Goodwin S."/>
            <person name="Spatafora J."/>
            <person name="Crous P."/>
            <person name="Grigoriev I."/>
        </authorList>
    </citation>
    <scope>NUCLEOTIDE SEQUENCE</scope>
    <source>
        <strain evidence="2">CBS 175.79</strain>
    </source>
</reference>
<feature type="compositionally biased region" description="Basic and acidic residues" evidence="1">
    <location>
        <begin position="403"/>
        <end position="434"/>
    </location>
</feature>
<organism evidence="2 3">
    <name type="scientific">Aaosphaeria arxii CBS 175.79</name>
    <dbReference type="NCBI Taxonomy" id="1450172"/>
    <lineage>
        <taxon>Eukaryota</taxon>
        <taxon>Fungi</taxon>
        <taxon>Dikarya</taxon>
        <taxon>Ascomycota</taxon>
        <taxon>Pezizomycotina</taxon>
        <taxon>Dothideomycetes</taxon>
        <taxon>Pleosporomycetidae</taxon>
        <taxon>Pleosporales</taxon>
        <taxon>Pleosporales incertae sedis</taxon>
        <taxon>Aaosphaeria</taxon>
    </lineage>
</organism>
<dbReference type="AlphaFoldDB" id="A0A6A5XKJ4"/>
<proteinExistence type="predicted"/>
<feature type="compositionally biased region" description="Basic and acidic residues" evidence="1">
    <location>
        <begin position="290"/>
        <end position="307"/>
    </location>
</feature>
<dbReference type="Proteomes" id="UP000799778">
    <property type="component" value="Unassembled WGS sequence"/>
</dbReference>
<feature type="region of interest" description="Disordered" evidence="1">
    <location>
        <begin position="129"/>
        <end position="434"/>
    </location>
</feature>
<feature type="compositionally biased region" description="Basic and acidic residues" evidence="1">
    <location>
        <begin position="342"/>
        <end position="359"/>
    </location>
</feature>
<dbReference type="GO" id="GO:0000340">
    <property type="term" value="F:RNA 7-methylguanosine cap binding"/>
    <property type="evidence" value="ECO:0007669"/>
    <property type="project" value="InterPro"/>
</dbReference>
<dbReference type="EMBL" id="ML978071">
    <property type="protein sequence ID" value="KAF2013785.1"/>
    <property type="molecule type" value="Genomic_DNA"/>
</dbReference>
<gene>
    <name evidence="2" type="ORF">BU24DRAFT_494193</name>
</gene>
<feature type="compositionally biased region" description="Basic and acidic residues" evidence="1">
    <location>
        <begin position="314"/>
        <end position="324"/>
    </location>
</feature>
<dbReference type="GO" id="GO:0003729">
    <property type="term" value="F:mRNA binding"/>
    <property type="evidence" value="ECO:0007669"/>
    <property type="project" value="InterPro"/>
</dbReference>
<evidence type="ECO:0000256" key="1">
    <source>
        <dbReference type="SAM" id="MobiDB-lite"/>
    </source>
</evidence>
<feature type="region of interest" description="Disordered" evidence="1">
    <location>
        <begin position="461"/>
        <end position="480"/>
    </location>
</feature>